<dbReference type="InterPro" id="IPR023828">
    <property type="entry name" value="Peptidase_S8_Ser-AS"/>
</dbReference>
<dbReference type="InterPro" id="IPR036116">
    <property type="entry name" value="FN3_sf"/>
</dbReference>
<dbReference type="CDD" id="cd00063">
    <property type="entry name" value="FN3"/>
    <property type="match status" value="1"/>
</dbReference>
<comment type="similarity">
    <text evidence="9">Belongs to the peptidase S8 family.</text>
</comment>
<dbReference type="NCBIfam" id="TIGR04183">
    <property type="entry name" value="Por_Secre_tail"/>
    <property type="match status" value="1"/>
</dbReference>
<reference evidence="11 12" key="1">
    <citation type="submission" date="2018-06" db="EMBL/GenBank/DDBJ databases">
        <title>Genomic Encyclopedia of Archaeal and Bacterial Type Strains, Phase II (KMG-II): from individual species to whole genera.</title>
        <authorList>
            <person name="Goeker M."/>
        </authorList>
    </citation>
    <scope>NUCLEOTIDE SEQUENCE [LARGE SCALE GENOMIC DNA]</scope>
    <source>
        <strain evidence="11 12">DSM 23857</strain>
    </source>
</reference>
<keyword evidence="8" id="KW-0966">Cell projection</keyword>
<dbReference type="GO" id="GO:0004252">
    <property type="term" value="F:serine-type endopeptidase activity"/>
    <property type="evidence" value="ECO:0007669"/>
    <property type="project" value="UniProtKB-UniRule"/>
</dbReference>
<keyword evidence="5 9" id="KW-0378">Hydrolase</keyword>
<dbReference type="PANTHER" id="PTHR42884">
    <property type="entry name" value="PROPROTEIN CONVERTASE SUBTILISIN/KEXIN-RELATED"/>
    <property type="match status" value="1"/>
</dbReference>
<evidence type="ECO:0000256" key="7">
    <source>
        <dbReference type="ARBA" id="ARBA00023069"/>
    </source>
</evidence>
<dbReference type="PANTHER" id="PTHR42884:SF14">
    <property type="entry name" value="NEUROENDOCRINE CONVERTASE 1"/>
    <property type="match status" value="1"/>
</dbReference>
<dbReference type="SUPFAM" id="SSF52743">
    <property type="entry name" value="Subtilisin-like"/>
    <property type="match status" value="1"/>
</dbReference>
<dbReference type="PROSITE" id="PS51892">
    <property type="entry name" value="SUBTILASE"/>
    <property type="match status" value="1"/>
</dbReference>
<evidence type="ECO:0000256" key="8">
    <source>
        <dbReference type="ARBA" id="ARBA00023273"/>
    </source>
</evidence>
<dbReference type="Gene3D" id="3.40.50.200">
    <property type="entry name" value="Peptidase S8/S53 domain"/>
    <property type="match status" value="1"/>
</dbReference>
<comment type="subcellular location">
    <subcellularLocation>
        <location evidence="1">Cell projection</location>
        <location evidence="1">Cilium</location>
    </subcellularLocation>
    <subcellularLocation>
        <location evidence="2">Cytoplasm</location>
    </subcellularLocation>
</comment>
<dbReference type="InterPro" id="IPR015500">
    <property type="entry name" value="Peptidase_S8_subtilisin-rel"/>
</dbReference>
<evidence type="ECO:0000256" key="4">
    <source>
        <dbReference type="ARBA" id="ARBA00022670"/>
    </source>
</evidence>
<gene>
    <name evidence="11" type="ORF">LX64_01677</name>
</gene>
<dbReference type="PROSITE" id="PS50853">
    <property type="entry name" value="FN3"/>
    <property type="match status" value="1"/>
</dbReference>
<feature type="active site" description="Charge relay system" evidence="9">
    <location>
        <position position="440"/>
    </location>
</feature>
<name>A0A327QQC5_9BACT</name>
<dbReference type="InterPro" id="IPR022398">
    <property type="entry name" value="Peptidase_S8_His-AS"/>
</dbReference>
<dbReference type="EMBL" id="QLLL01000003">
    <property type="protein sequence ID" value="RAJ06550.1"/>
    <property type="molecule type" value="Genomic_DNA"/>
</dbReference>
<evidence type="ECO:0000256" key="5">
    <source>
        <dbReference type="ARBA" id="ARBA00022801"/>
    </source>
</evidence>
<dbReference type="GO" id="GO:0016020">
    <property type="term" value="C:membrane"/>
    <property type="evidence" value="ECO:0007669"/>
    <property type="project" value="TreeGrafter"/>
</dbReference>
<dbReference type="Pfam" id="PF00082">
    <property type="entry name" value="Peptidase_S8"/>
    <property type="match status" value="1"/>
</dbReference>
<accession>A0A327QQC5</accession>
<dbReference type="SUPFAM" id="SSF49265">
    <property type="entry name" value="Fibronectin type III"/>
    <property type="match status" value="1"/>
</dbReference>
<dbReference type="RefSeq" id="WP_158538578.1">
    <property type="nucleotide sequence ID" value="NZ_QLLL01000003.1"/>
</dbReference>
<evidence type="ECO:0000256" key="3">
    <source>
        <dbReference type="ARBA" id="ARBA00022490"/>
    </source>
</evidence>
<dbReference type="Pfam" id="PF00041">
    <property type="entry name" value="fn3"/>
    <property type="match status" value="1"/>
</dbReference>
<dbReference type="SMART" id="SM00060">
    <property type="entry name" value="FN3"/>
    <property type="match status" value="1"/>
</dbReference>
<dbReference type="Proteomes" id="UP000249547">
    <property type="component" value="Unassembled WGS sequence"/>
</dbReference>
<dbReference type="Pfam" id="PF16361">
    <property type="entry name" value="Peptidase_S8_N"/>
    <property type="match status" value="1"/>
</dbReference>
<dbReference type="OrthoDB" id="9805017at2"/>
<evidence type="ECO:0000259" key="10">
    <source>
        <dbReference type="PROSITE" id="PS50853"/>
    </source>
</evidence>
<evidence type="ECO:0000313" key="12">
    <source>
        <dbReference type="Proteomes" id="UP000249547"/>
    </source>
</evidence>
<keyword evidence="12" id="KW-1185">Reference proteome</keyword>
<dbReference type="InterPro" id="IPR036852">
    <property type="entry name" value="Peptidase_S8/S53_dom_sf"/>
</dbReference>
<keyword evidence="7" id="KW-0969">Cilium</keyword>
<proteinExistence type="inferred from homology"/>
<sequence length="2530" mass="271503">MLRFTCLVIALLCAVVTFGQQKGVHAGQVIVKIKTTAAQRVAVNAKRLATNTSAATFSSGITPLDAVARKYSATTMQRVFPYAGKMEAKMQKYGLDRWYVIKLDGNTDVNTLLANFKRVDEVEIAQPVYAVKSVVNASIKKFSAKGIKPLSTAPVNDPGFPYQWHYENTGQTGGYVGADIKLPGAWKVSMGNPSVIVDIVDEGVDFSHEDLQANMWVNQAELNGVEGVDDDGNGYVDDVYGYNFAESMGRITPGDHGTHVAGTVAAVNNNGKGVAGIAGGSGKGDGVRVMSSEIFGATTAGGAATAAAIVYGANNGAVISQNSWGYETPGVYDPLILDAIDYFTKEAGRDADGKQVGPMNGGLVIFASGNSNIGDDAYPGYYAPTLAVSATTMFDNKASYSNYGAYVDISAPGGDITGDADEMVLSTVVGNKYGYIAGTSMACPHVSGVAALVVSQFGKMGFSNTDLRNRLLNTTDKFLAMNPAYAGLMGIGRLNATKALQPDKGIAPNAITNVTGISKAQNSIDLNWTAPVDVDNANAANYIVYYSKSSFSDAQKDAVTKVNIEKANAAGTAETFVLSGLAPSTAYYVSISSRDMWGNESSLSNQVQVTTLDGPIINVPSTTLTMNINVATNPKGTATVTLGNTGKGPLTWTGNTIPVSSSWAMPRGYKDTLRYATQTYASGYLGDDELVPFAAATRFVVKQKPFNLTHVGNYVQTQSIDKPITIQIYKGGDDPSKGTLIHSQNMPTRSTWGQLMVTKLNGMYTFQPGEVFWIVYAYDPEYAYSQGYEYGAPDSLANNFLTSSNLGKTWKNVQSQFQAIRYSMMALSNEGNFGGFVSLLPSTGTVASNANGTITLTGDANTIRNGTYNFRVNISSNDLNNPSADVPLIVNVTGQKAALTSKEGILDCKQVFIGKEGTAKIKLYNAGLAKLHNITFASDNALFTKVAAPDTLYPGDSGVFSIKFIPTTAGLQQAKITLNSNGGSLALTASGFGVEPPKMSLETLPVQIVAKADSTGKNTLKISNVDGKYPLSYSFPAIAALAKMPKTMQQGSEPYGQYTYIDSKEPGGPVYHWNDIASSATDITRELNADPKRAKLIQLGFPMNVYGDTIHQLYVTSYGVLSFSYPGAMNISSGSLPIEDDGLTGGIYGFYMNNRDPFIPVNFKIYLKYEPGKVIVQYNDMEYFTGSFWGGGSTSMGKATYQMVLHSNGIVEMNFKDVINAMWTGYALTGLENKQESKGFNVQDYMLENPWVPDDNTSLWIVPNAKQFVTSIKPSAGAIAPGEVVNVEFVATAKDLVDSTYENIVQLTTNDPSQESVAVPVHLTVTGEQGFLQKTSSLSFGNVYKQGSATLEAVFMNTGKKPVNIASVSISNPAFTTTTTSTVVPALSEVRIPITFTPTAVSNYTGTVTVVTDNATTTTYTLSVSGAGKATPSVSYSLNGGQHKTLQIDETAPGSVRIINTGDGDLDVMLETPQWLVSDITSKGVSNGLTHAQSYSIHKNIDSTTAAYNWIELDNGKGSPTIVDIGTVPVEEISIPFAFPYYGKTYNKLYLNALGSFFVKEPTALLNVTTSFPSTLEPNGVITTADVPLSRQFDQWERKYTGEIYKYADNEKLVVEFKKVWYYNFFSSGDATYEIIFYKDGRIKLQMKEGELTANFLHNFKVGIENEAGTDGIMAYNQSIFYKDRGVIEFVPSSSLKVKAGESVDVPLTWTTRSMTDGTFNDYLQISTNDPQQPSIQIPFSLTVIGTDSLHTTDTLHYGNLTIGNTTGLTKLLTIVNTGTKDVTINNVTFSDDNQLGFEEVPALPLILAPGEEVRYNVVLHPGEVAASLKEQVNIESSVGNVVVPVMAQVALPPVVSVNTTQVKMTIQQKQMADTSIVIANNGEGALQYKVAVNYNRPGISYNGIEKAAVVDSATLKSVHTAGKVAMKMVPMAAGTFVDSISYIDPTNKLLTFLGTGDDSNPILAAARFNAGEKGFKLSHVGNYYRTDAMMPATVKVRVLIGSNINTATAIYSQSITLAEDTLGRNVVAKLDSAINFNPYEEFFIEWQFAPGMRYPQGVQWQANDNIKKGLFYRRFSPDESFFEEYYPFHYAINAFAAATADGGWLTLTPVTANVNGGTSQTLQLKVDGNKVLPTDQAAKIIINNNDPLKPAPSVTLNVRIDQAPYLTKHDTVIINEADTLRYTIPVKDEENGTIAVSLATPKAGVSISKTGTTHTLQFTPTYEESGLHVVRLTLKDNFNNERTDSIYIRVYNTNRAPVVTKPLGTKTISNDLPSLALKLDTVFTDPDGDAITYSFEAAQPTNAKVFVDANGNASIIPQAVGNIKVPFTATDVYGASTVDTLTLNIKANTPPAASNMPSVVVEIGSQRVLNIANYFTDADNDALTYTVSTDNPAIGTATITGADVNVAGITVGNTLVTVTANDGNGGITKNTFLLNVLGNKGNVVDDLHIKVAPNPIRANANITMQLGTAKKVRIDVVSMNGKLQGVLFEGTVQAGYQTIQINAANLTAGNYLLRFNIDGKVGEVQIAKF</sequence>
<dbReference type="Gene3D" id="2.60.40.10">
    <property type="entry name" value="Immunoglobulins"/>
    <property type="match status" value="6"/>
</dbReference>
<dbReference type="Pfam" id="PF22544">
    <property type="entry name" value="HYDIN_VesB_CFA65-like_Ig"/>
    <property type="match status" value="1"/>
</dbReference>
<evidence type="ECO:0000313" key="11">
    <source>
        <dbReference type="EMBL" id="RAJ06550.1"/>
    </source>
</evidence>
<dbReference type="InterPro" id="IPR003961">
    <property type="entry name" value="FN3_dom"/>
</dbReference>
<dbReference type="GO" id="GO:0016485">
    <property type="term" value="P:protein processing"/>
    <property type="evidence" value="ECO:0007669"/>
    <property type="project" value="TreeGrafter"/>
</dbReference>
<keyword evidence="4 9" id="KW-0645">Protease</keyword>
<dbReference type="PRINTS" id="PR00723">
    <property type="entry name" value="SUBTILISIN"/>
</dbReference>
<comment type="caution">
    <text evidence="11">The sequence shown here is derived from an EMBL/GenBank/DDBJ whole genome shotgun (WGS) entry which is preliminary data.</text>
</comment>
<dbReference type="InterPro" id="IPR000209">
    <property type="entry name" value="Peptidase_S8/S53_dom"/>
</dbReference>
<dbReference type="InterPro" id="IPR013783">
    <property type="entry name" value="Ig-like_fold"/>
</dbReference>
<dbReference type="PROSITE" id="PS00138">
    <property type="entry name" value="SUBTILASE_SER"/>
    <property type="match status" value="1"/>
</dbReference>
<dbReference type="InterPro" id="IPR026444">
    <property type="entry name" value="Secre_tail"/>
</dbReference>
<dbReference type="NCBIfam" id="NF012200">
    <property type="entry name" value="choice_anch_D"/>
    <property type="match status" value="2"/>
</dbReference>
<evidence type="ECO:0000256" key="9">
    <source>
        <dbReference type="PROSITE-ProRule" id="PRU01240"/>
    </source>
</evidence>
<dbReference type="GO" id="GO:0005737">
    <property type="term" value="C:cytoplasm"/>
    <property type="evidence" value="ECO:0007669"/>
    <property type="project" value="UniProtKB-SubCell"/>
</dbReference>
<keyword evidence="3" id="KW-0963">Cytoplasm</keyword>
<organism evidence="11 12">
    <name type="scientific">Chitinophaga skermanii</name>
    <dbReference type="NCBI Taxonomy" id="331697"/>
    <lineage>
        <taxon>Bacteria</taxon>
        <taxon>Pseudomonadati</taxon>
        <taxon>Bacteroidota</taxon>
        <taxon>Chitinophagia</taxon>
        <taxon>Chitinophagales</taxon>
        <taxon>Chitinophagaceae</taxon>
        <taxon>Chitinophaga</taxon>
    </lineage>
</organism>
<evidence type="ECO:0000256" key="6">
    <source>
        <dbReference type="ARBA" id="ARBA00022825"/>
    </source>
</evidence>
<dbReference type="Pfam" id="PF18962">
    <property type="entry name" value="Por_Secre_tail"/>
    <property type="match status" value="1"/>
</dbReference>
<evidence type="ECO:0000256" key="1">
    <source>
        <dbReference type="ARBA" id="ARBA00004138"/>
    </source>
</evidence>
<feature type="active site" description="Charge relay system" evidence="9">
    <location>
        <position position="201"/>
    </location>
</feature>
<dbReference type="InterPro" id="IPR032304">
    <property type="entry name" value="Peptidase_S8_N"/>
</dbReference>
<feature type="domain" description="Fibronectin type-III" evidence="10">
    <location>
        <begin position="507"/>
        <end position="614"/>
    </location>
</feature>
<keyword evidence="6 9" id="KW-0720">Serine protease</keyword>
<protein>
    <submittedName>
        <fullName evidence="11">Subtilisin family serine protease</fullName>
    </submittedName>
</protein>
<dbReference type="InterPro" id="IPR053879">
    <property type="entry name" value="HYDIN_VesB_CFA65-like_Ig"/>
</dbReference>
<evidence type="ECO:0000256" key="2">
    <source>
        <dbReference type="ARBA" id="ARBA00004496"/>
    </source>
</evidence>
<feature type="active site" description="Charge relay system" evidence="9">
    <location>
        <position position="256"/>
    </location>
</feature>
<dbReference type="PROSITE" id="PS00137">
    <property type="entry name" value="SUBTILASE_HIS"/>
    <property type="match status" value="1"/>
</dbReference>